<proteinExistence type="predicted"/>
<reference evidence="4 5" key="1">
    <citation type="journal article" date="2010" name="Stand. Genomic Sci.">
        <title>Complete genome sequence of Conexibacter woesei type strain (ID131577).</title>
        <authorList>
            <person name="Pukall R."/>
            <person name="Lapidus A."/>
            <person name="Glavina Del Rio T."/>
            <person name="Copeland A."/>
            <person name="Tice H."/>
            <person name="Cheng J.-F."/>
            <person name="Lucas S."/>
            <person name="Chen F."/>
            <person name="Nolan M."/>
            <person name="Bruce D."/>
            <person name="Goodwin L."/>
            <person name="Pitluck S."/>
            <person name="Mavromatis K."/>
            <person name="Ivanova N."/>
            <person name="Ovchinnikova G."/>
            <person name="Pati A."/>
            <person name="Chen A."/>
            <person name="Palaniappan K."/>
            <person name="Land M."/>
            <person name="Hauser L."/>
            <person name="Chang Y.-J."/>
            <person name="Jeffries C.D."/>
            <person name="Chain P."/>
            <person name="Meincke L."/>
            <person name="Sims D."/>
            <person name="Brettin T."/>
            <person name="Detter J.C."/>
            <person name="Rohde M."/>
            <person name="Goeker M."/>
            <person name="Bristow J."/>
            <person name="Eisen J.A."/>
            <person name="Markowitz V."/>
            <person name="Kyrpides N.C."/>
            <person name="Klenk H.-P."/>
            <person name="Hugenholtz P."/>
        </authorList>
    </citation>
    <scope>NUCLEOTIDE SEQUENCE [LARGE SCALE GENOMIC DNA]</scope>
    <source>
        <strain evidence="5">DSM 14684 / CIP 108061 / JCM 11494 / NBRC 100937 / ID131577</strain>
    </source>
</reference>
<dbReference type="Pfam" id="PF13624">
    <property type="entry name" value="SurA_N_3"/>
    <property type="match status" value="1"/>
</dbReference>
<protein>
    <submittedName>
        <fullName evidence="4">PpiC-type peptidyl-prolyl cis-trans isomerase</fullName>
    </submittedName>
</protein>
<evidence type="ECO:0000313" key="5">
    <source>
        <dbReference type="Proteomes" id="UP000008229"/>
    </source>
</evidence>
<keyword evidence="1" id="KW-0697">Rotamase</keyword>
<feature type="signal peptide" evidence="2">
    <location>
        <begin position="1"/>
        <end position="27"/>
    </location>
</feature>
<dbReference type="PANTHER" id="PTHR47245:SF2">
    <property type="entry name" value="PEPTIDYL-PROLYL CIS-TRANS ISOMERASE HP_0175-RELATED"/>
    <property type="match status" value="1"/>
</dbReference>
<accession>D3FEF4</accession>
<sequence length="390" mass="43457" precursor="true">MLSSVTKTLRIVLALCAFFVLSFTVAACGGDDESGNDVPSNAVASVDGTPITKADYERWALINAKSPGAQGSPVIIPDPPNYERCIAALERQSRDARARTTPSDSQLRAQCRQVETQIMQQSMALLIQADWIEKEADELGVSVSDADVQRTLEETKRQSFPRRGDYESFLRRSGMTERDILFRLRIQDLSTRITEKIQREAGDVTSAQITAYYNRNRDQFAVPERRDLEIILTRTEAQANEAKRAIESGTSWAAAARRYSTDALSKGNGGRLLGVARGQQDRALDTAAFNARTDVIVGPVRGQFGWYIVRVTRVTPAKQNSLAESREQIRELLRQQGSSRKLNDFAREFQERWTKLTNCRRGYVIEICSNAPRARTTSTAGGTVATTPQR</sequence>
<dbReference type="PROSITE" id="PS51257">
    <property type="entry name" value="PROKAR_LIPOPROTEIN"/>
    <property type="match status" value="1"/>
</dbReference>
<dbReference type="eggNOG" id="COG0760">
    <property type="taxonomic scope" value="Bacteria"/>
</dbReference>
<dbReference type="SUPFAM" id="SSF54534">
    <property type="entry name" value="FKBP-like"/>
    <property type="match status" value="1"/>
</dbReference>
<dbReference type="InterPro" id="IPR050245">
    <property type="entry name" value="PrsA_foldase"/>
</dbReference>
<dbReference type="SUPFAM" id="SSF109998">
    <property type="entry name" value="Triger factor/SurA peptide-binding domain-like"/>
    <property type="match status" value="1"/>
</dbReference>
<dbReference type="STRING" id="469383.Cwoe_5240"/>
<keyword evidence="5" id="KW-1185">Reference proteome</keyword>
<dbReference type="InterPro" id="IPR046357">
    <property type="entry name" value="PPIase_dom_sf"/>
</dbReference>
<dbReference type="InterPro" id="IPR000297">
    <property type="entry name" value="PPIase_PpiC"/>
</dbReference>
<organism evidence="4 5">
    <name type="scientific">Conexibacter woesei (strain DSM 14684 / CCUG 47730 / CIP 108061 / JCM 11494 / NBRC 100937 / ID131577)</name>
    <dbReference type="NCBI Taxonomy" id="469383"/>
    <lineage>
        <taxon>Bacteria</taxon>
        <taxon>Bacillati</taxon>
        <taxon>Actinomycetota</taxon>
        <taxon>Thermoleophilia</taxon>
        <taxon>Solirubrobacterales</taxon>
        <taxon>Conexibacteraceae</taxon>
        <taxon>Conexibacter</taxon>
    </lineage>
</organism>
<dbReference type="Gene3D" id="3.10.50.40">
    <property type="match status" value="1"/>
</dbReference>
<name>D3FEF4_CONWI</name>
<evidence type="ECO:0000256" key="2">
    <source>
        <dbReference type="SAM" id="SignalP"/>
    </source>
</evidence>
<keyword evidence="2" id="KW-0732">Signal</keyword>
<dbReference type="PANTHER" id="PTHR47245">
    <property type="entry name" value="PEPTIDYLPROLYL ISOMERASE"/>
    <property type="match status" value="1"/>
</dbReference>
<feature type="chain" id="PRO_5039558230" evidence="2">
    <location>
        <begin position="28"/>
        <end position="390"/>
    </location>
</feature>
<evidence type="ECO:0000313" key="4">
    <source>
        <dbReference type="EMBL" id="ADB53646.1"/>
    </source>
</evidence>
<dbReference type="Pfam" id="PF13145">
    <property type="entry name" value="Rotamase_2"/>
    <property type="match status" value="1"/>
</dbReference>
<evidence type="ECO:0000259" key="3">
    <source>
        <dbReference type="PROSITE" id="PS50198"/>
    </source>
</evidence>
<keyword evidence="1 4" id="KW-0413">Isomerase</keyword>
<feature type="domain" description="PpiC" evidence="3">
    <location>
        <begin position="223"/>
        <end position="313"/>
    </location>
</feature>
<dbReference type="PROSITE" id="PS50198">
    <property type="entry name" value="PPIC_PPIASE_2"/>
    <property type="match status" value="1"/>
</dbReference>
<dbReference type="AlphaFoldDB" id="D3FEF4"/>
<dbReference type="GO" id="GO:0003755">
    <property type="term" value="F:peptidyl-prolyl cis-trans isomerase activity"/>
    <property type="evidence" value="ECO:0007669"/>
    <property type="project" value="UniProtKB-KW"/>
</dbReference>
<reference evidence="5" key="2">
    <citation type="submission" date="2010-01" db="EMBL/GenBank/DDBJ databases">
        <title>The complete genome of Conexibacter woesei DSM 14684.</title>
        <authorList>
            <consortium name="US DOE Joint Genome Institute (JGI-PGF)"/>
            <person name="Lucas S."/>
            <person name="Copeland A."/>
            <person name="Lapidus A."/>
            <person name="Glavina del Rio T."/>
            <person name="Dalin E."/>
            <person name="Tice H."/>
            <person name="Bruce D."/>
            <person name="Goodwin L."/>
            <person name="Pitluck S."/>
            <person name="Kyrpides N."/>
            <person name="Mavromatis K."/>
            <person name="Ivanova N."/>
            <person name="Mikhailova N."/>
            <person name="Chertkov O."/>
            <person name="Brettin T."/>
            <person name="Detter J.C."/>
            <person name="Han C."/>
            <person name="Larimer F."/>
            <person name="Land M."/>
            <person name="Hauser L."/>
            <person name="Markowitz V."/>
            <person name="Cheng J.-F."/>
            <person name="Hugenholtz P."/>
            <person name="Woyke T."/>
            <person name="Wu D."/>
            <person name="Pukall R."/>
            <person name="Steenblock K."/>
            <person name="Schneider S."/>
            <person name="Klenk H.-P."/>
            <person name="Eisen J.A."/>
        </authorList>
    </citation>
    <scope>NUCLEOTIDE SEQUENCE [LARGE SCALE GENOMIC DNA]</scope>
    <source>
        <strain evidence="5">DSM 14684 / CIP 108061 / JCM 11494 / NBRC 100937 / ID131577</strain>
    </source>
</reference>
<dbReference type="EMBL" id="CP001854">
    <property type="protein sequence ID" value="ADB53646.1"/>
    <property type="molecule type" value="Genomic_DNA"/>
</dbReference>
<dbReference type="Proteomes" id="UP000008229">
    <property type="component" value="Chromosome"/>
</dbReference>
<evidence type="ECO:0000256" key="1">
    <source>
        <dbReference type="PROSITE-ProRule" id="PRU00278"/>
    </source>
</evidence>
<gene>
    <name evidence="4" type="ordered locus">Cwoe_5240</name>
</gene>
<dbReference type="HOGENOM" id="CLU_707347_0_0_11"/>
<dbReference type="Gene3D" id="1.10.4030.10">
    <property type="entry name" value="Porin chaperone SurA, peptide-binding domain"/>
    <property type="match status" value="1"/>
</dbReference>
<dbReference type="KEGG" id="cwo:Cwoe_5240"/>
<dbReference type="InterPro" id="IPR027304">
    <property type="entry name" value="Trigger_fact/SurA_dom_sf"/>
</dbReference>